<keyword evidence="9" id="KW-0238">DNA-binding</keyword>
<dbReference type="Proteomes" id="UP000006265">
    <property type="component" value="Unassembled WGS sequence"/>
</dbReference>
<dbReference type="eggNOG" id="COG2887">
    <property type="taxonomic scope" value="Bacteria"/>
</dbReference>
<evidence type="ECO:0000256" key="4">
    <source>
        <dbReference type="ARBA" id="ARBA00022763"/>
    </source>
</evidence>
<dbReference type="Gene3D" id="3.90.320.10">
    <property type="match status" value="1"/>
</dbReference>
<evidence type="ECO:0000256" key="10">
    <source>
        <dbReference type="ARBA" id="ARBA00023204"/>
    </source>
</evidence>
<dbReference type="Gene3D" id="3.40.50.300">
    <property type="entry name" value="P-loop containing nucleotide triphosphate hydrolases"/>
    <property type="match status" value="3"/>
</dbReference>
<keyword evidence="10" id="KW-0234">DNA repair</keyword>
<accession>K5B904</accession>
<keyword evidence="8" id="KW-0067">ATP-binding</keyword>
<comment type="similarity">
    <text evidence="1">Belongs to the helicase family. UvrD subfamily.</text>
</comment>
<comment type="catalytic activity">
    <reaction evidence="12">
        <text>Couples ATP hydrolysis with the unwinding of duplex DNA by translocating in the 3'-5' direction.</text>
        <dbReference type="EC" id="5.6.2.4"/>
    </reaction>
</comment>
<dbReference type="RefSeq" id="WP_005625937.1">
    <property type="nucleotide sequence ID" value="NZ_AMRA01000037.1"/>
</dbReference>
<dbReference type="STRING" id="1122247.GCA_000379865_04483"/>
<evidence type="ECO:0000256" key="8">
    <source>
        <dbReference type="ARBA" id="ARBA00022840"/>
    </source>
</evidence>
<dbReference type="InterPro" id="IPR014016">
    <property type="entry name" value="UvrD-like_ATP-bd"/>
</dbReference>
<dbReference type="AlphaFoldDB" id="K5B904"/>
<proteinExistence type="inferred from homology"/>
<evidence type="ECO:0000313" key="15">
    <source>
        <dbReference type="EMBL" id="EKF24603.1"/>
    </source>
</evidence>
<evidence type="ECO:0000256" key="6">
    <source>
        <dbReference type="ARBA" id="ARBA00022806"/>
    </source>
</evidence>
<evidence type="ECO:0000256" key="13">
    <source>
        <dbReference type="ARBA" id="ARBA00034808"/>
    </source>
</evidence>
<evidence type="ECO:0000256" key="7">
    <source>
        <dbReference type="ARBA" id="ARBA00022839"/>
    </source>
</evidence>
<keyword evidence="16" id="KW-1185">Reference proteome</keyword>
<comment type="caution">
    <text evidence="15">The sequence shown here is derived from an EMBL/GenBank/DDBJ whole genome shotgun (WGS) entry which is preliminary data.</text>
</comment>
<keyword evidence="7" id="KW-0269">Exonuclease</keyword>
<dbReference type="Pfam" id="PF12705">
    <property type="entry name" value="PDDEXK_1"/>
    <property type="match status" value="1"/>
</dbReference>
<name>K5B904_MYCHD</name>
<keyword evidence="11" id="KW-0413">Isomerase</keyword>
<dbReference type="GO" id="GO:0005829">
    <property type="term" value="C:cytosol"/>
    <property type="evidence" value="ECO:0007669"/>
    <property type="project" value="TreeGrafter"/>
</dbReference>
<dbReference type="Gene3D" id="1.10.10.160">
    <property type="match status" value="1"/>
</dbReference>
<evidence type="ECO:0000256" key="2">
    <source>
        <dbReference type="ARBA" id="ARBA00022722"/>
    </source>
</evidence>
<dbReference type="PROSITE" id="PS51198">
    <property type="entry name" value="UVRD_HELICASE_ATP_BIND"/>
    <property type="match status" value="1"/>
</dbReference>
<dbReference type="EMBL" id="AMRA01000037">
    <property type="protein sequence ID" value="EKF24603.1"/>
    <property type="molecule type" value="Genomic_DNA"/>
</dbReference>
<dbReference type="GO" id="GO:0033202">
    <property type="term" value="C:DNA helicase complex"/>
    <property type="evidence" value="ECO:0007669"/>
    <property type="project" value="TreeGrafter"/>
</dbReference>
<organism evidence="15 16">
    <name type="scientific">Mycolicibacterium hassiacum (strain DSM 44199 / CIP 105218 / JCM 12690 / 3849)</name>
    <name type="common">Mycobacterium hassiacum</name>
    <dbReference type="NCBI Taxonomy" id="1122247"/>
    <lineage>
        <taxon>Bacteria</taxon>
        <taxon>Bacillati</taxon>
        <taxon>Actinomycetota</taxon>
        <taxon>Actinomycetes</taxon>
        <taxon>Mycobacteriales</taxon>
        <taxon>Mycobacteriaceae</taxon>
        <taxon>Mycolicibacterium</taxon>
    </lineage>
</organism>
<dbReference type="PROSITE" id="PS51217">
    <property type="entry name" value="UVRD_HELICASE_CTER"/>
    <property type="match status" value="1"/>
</dbReference>
<dbReference type="InterPro" id="IPR027417">
    <property type="entry name" value="P-loop_NTPase"/>
</dbReference>
<evidence type="ECO:0000256" key="5">
    <source>
        <dbReference type="ARBA" id="ARBA00022801"/>
    </source>
</evidence>
<dbReference type="InterPro" id="IPR038726">
    <property type="entry name" value="PDDEXK_AddAB-type"/>
</dbReference>
<dbReference type="GO" id="GO:0004527">
    <property type="term" value="F:exonuclease activity"/>
    <property type="evidence" value="ECO:0007669"/>
    <property type="project" value="UniProtKB-KW"/>
</dbReference>
<gene>
    <name evidence="15" type="ORF">C731_1382</name>
</gene>
<dbReference type="GO" id="GO:0005524">
    <property type="term" value="F:ATP binding"/>
    <property type="evidence" value="ECO:0007669"/>
    <property type="project" value="UniProtKB-UniRule"/>
</dbReference>
<keyword evidence="3" id="KW-0547">Nucleotide-binding</keyword>
<dbReference type="GO" id="GO:0003677">
    <property type="term" value="F:DNA binding"/>
    <property type="evidence" value="ECO:0007669"/>
    <property type="project" value="UniProtKB-KW"/>
</dbReference>
<dbReference type="Gene3D" id="1.10.486.10">
    <property type="entry name" value="PCRA, domain 4"/>
    <property type="match status" value="1"/>
</dbReference>
<evidence type="ECO:0000256" key="1">
    <source>
        <dbReference type="ARBA" id="ARBA00009922"/>
    </source>
</evidence>
<dbReference type="PATRIC" id="fig|1122247.3.peg.1328"/>
<evidence type="ECO:0000256" key="12">
    <source>
        <dbReference type="ARBA" id="ARBA00034617"/>
    </source>
</evidence>
<keyword evidence="5" id="KW-0378">Hydrolase</keyword>
<dbReference type="PANTHER" id="PTHR11070">
    <property type="entry name" value="UVRD / RECB / PCRA DNA HELICASE FAMILY MEMBER"/>
    <property type="match status" value="1"/>
</dbReference>
<dbReference type="EC" id="5.6.2.4" evidence="13"/>
<dbReference type="InterPro" id="IPR013986">
    <property type="entry name" value="DExx_box_DNA_helicase_dom_sf"/>
</dbReference>
<dbReference type="SUPFAM" id="SSF52540">
    <property type="entry name" value="P-loop containing nucleoside triphosphate hydrolases"/>
    <property type="match status" value="1"/>
</dbReference>
<dbReference type="Pfam" id="PF00580">
    <property type="entry name" value="UvrD-helicase"/>
    <property type="match status" value="1"/>
</dbReference>
<evidence type="ECO:0000256" key="9">
    <source>
        <dbReference type="ARBA" id="ARBA00023125"/>
    </source>
</evidence>
<evidence type="ECO:0000256" key="3">
    <source>
        <dbReference type="ARBA" id="ARBA00022741"/>
    </source>
</evidence>
<dbReference type="InterPro" id="IPR014017">
    <property type="entry name" value="DNA_helicase_UvrD-like_C"/>
</dbReference>
<dbReference type="OrthoDB" id="5240387at2"/>
<dbReference type="Pfam" id="PF13361">
    <property type="entry name" value="UvrD_C"/>
    <property type="match status" value="1"/>
</dbReference>
<comment type="catalytic activity">
    <reaction evidence="14">
        <text>ATP + H2O = ADP + phosphate + H(+)</text>
        <dbReference type="Rhea" id="RHEA:13065"/>
        <dbReference type="ChEBI" id="CHEBI:15377"/>
        <dbReference type="ChEBI" id="CHEBI:15378"/>
        <dbReference type="ChEBI" id="CHEBI:30616"/>
        <dbReference type="ChEBI" id="CHEBI:43474"/>
        <dbReference type="ChEBI" id="CHEBI:456216"/>
        <dbReference type="EC" id="5.6.2.4"/>
    </reaction>
</comment>
<keyword evidence="4" id="KW-0227">DNA damage</keyword>
<evidence type="ECO:0000256" key="14">
    <source>
        <dbReference type="ARBA" id="ARBA00048988"/>
    </source>
</evidence>
<dbReference type="InterPro" id="IPR000212">
    <property type="entry name" value="DNA_helicase_UvrD/REP"/>
</dbReference>
<dbReference type="eggNOG" id="COG0210">
    <property type="taxonomic scope" value="Bacteria"/>
</dbReference>
<dbReference type="GO" id="GO:0000725">
    <property type="term" value="P:recombinational repair"/>
    <property type="evidence" value="ECO:0007669"/>
    <property type="project" value="TreeGrafter"/>
</dbReference>
<reference evidence="15 16" key="1">
    <citation type="journal article" date="2012" name="J. Bacteriol.">
        <title>Genome sequence of Mycobacterium hassiacum DSM 44199, a rare source of heat-stable mycobacterial proteins.</title>
        <authorList>
            <person name="Tiago I."/>
            <person name="Maranha A."/>
            <person name="Mendes V."/>
            <person name="Alarico S."/>
            <person name="Moynihan P.J."/>
            <person name="Clarke A.J."/>
            <person name="Macedo-Ribeiro S."/>
            <person name="Pereira P.J."/>
            <person name="Empadinhas N."/>
        </authorList>
    </citation>
    <scope>NUCLEOTIDE SEQUENCE [LARGE SCALE GENOMIC DNA]</scope>
    <source>
        <strain evidence="16">DSM 44199 / CIP 105218 / JCM 12690 / 3849</strain>
    </source>
</reference>
<dbReference type="PANTHER" id="PTHR11070:SF59">
    <property type="entry name" value="DNA 3'-5' HELICASE"/>
    <property type="match status" value="1"/>
</dbReference>
<keyword evidence="6 15" id="KW-0347">Helicase</keyword>
<dbReference type="GO" id="GO:0043138">
    <property type="term" value="F:3'-5' DNA helicase activity"/>
    <property type="evidence" value="ECO:0007669"/>
    <property type="project" value="UniProtKB-EC"/>
</dbReference>
<keyword evidence="2" id="KW-0540">Nuclease</keyword>
<evidence type="ECO:0000313" key="16">
    <source>
        <dbReference type="Proteomes" id="UP000006265"/>
    </source>
</evidence>
<protein>
    <recommendedName>
        <fullName evidence="13">DNA 3'-5' helicase</fullName>
        <ecNumber evidence="13">5.6.2.4</ecNumber>
    </recommendedName>
</protein>
<sequence length="1046" mass="110931">MFAPHTDLTSAALTRPGTRGVVRVLGGAGTGKTTLLVRAAAAHIGAGVDPESVLLLTGSSRLSTEARAAITAELLRAGGRTVVREPLVRTVHSYAFAVLRLAAQRRGDPPPRLITSAELDGIIRELLAGDLEDGDRSPVAWPAVLRPALGTAGFATELRDLLARCTERGVDPLELQRIGRAEGRPEWVAAGQFAQVYEQVMLLRSAVGMAAPQASIPALGAAELVGAALEAFATDDELLAAERARISLLLVDDAQHLDPQAARLVRVLSAGADLTVLAGDPNQSVFGYRGADPALLQGDEPAITLTTSHRCAPAIAEAVTAVARRLPGTDPARHLESAVTARGTVSVRIAASPHAEAAVIADALRRAHLVDGVPWSQMAVIVRSVPRLGAALARALATAGVPVDLPTPPGLLADQPAVQALLTVLDVTANGLDGERALALVTGPIGRVDPVSLRQLRRALRRAGGNRVDAGERSREFGELLVEALQREPAGLSPEQARPLRRVRTVLSAAGRAAASGADPRYVLWQAWHRSGLQRRWLQASERGGTTGAQADRDLDAVTALFDVAEQYVTRTPGATLRGLIDHVAALGTPPRIERDTPEAVAVLSAHAALGREWEFVVIAGLQEGLWPNTVPRGGVLGTQHLVDLLDGVVTAEDRGVSSRAPLLAEERRLLIAAMGRARTRLLVTAVDSDGGDEPLLPSPFCDELAALATDPEPDAPAPIRAPRVLAPAALVGRLRAVVCAPADAAPDNVRACAATQLARLARAGVPGADPAEWQVMTPVSTGEPLWDGDQQVVTLSPSRLQQLTDCPLRWLLERHGGTDGRDVQSAIGSLVHALLADPAKSEERLRFELEKLWDELPFDARWHAANELERHRQMLSTFARWRADTRHRFTEVGTEVDVEGTLAEADGTAPEVRIRGRLDRLERDPEGRLVVVDIKTGKNPVTKAEAQRHAQLAMYQLAIAEGLLGHGDQPGGGKLVYLGKVAAGGATERDQDPLTPETREQWRERIRAAAAATRGPEFVARINDGCGHCPVRGVCPAQANAGGRS</sequence>
<dbReference type="InterPro" id="IPR011604">
    <property type="entry name" value="PDDEXK-like_dom_sf"/>
</dbReference>
<evidence type="ECO:0000256" key="11">
    <source>
        <dbReference type="ARBA" id="ARBA00023235"/>
    </source>
</evidence>